<dbReference type="GO" id="GO:0003676">
    <property type="term" value="F:nucleic acid binding"/>
    <property type="evidence" value="ECO:0007669"/>
    <property type="project" value="InterPro"/>
</dbReference>
<dbReference type="Gene3D" id="3.30.420.10">
    <property type="entry name" value="Ribonuclease H-like superfamily/Ribonuclease H"/>
    <property type="match status" value="1"/>
</dbReference>
<dbReference type="InterPro" id="IPR012337">
    <property type="entry name" value="RNaseH-like_sf"/>
</dbReference>
<evidence type="ECO:0000256" key="3">
    <source>
        <dbReference type="ARBA" id="ARBA00022839"/>
    </source>
</evidence>
<comment type="caution">
    <text evidence="5">The sequence shown here is derived from an EMBL/GenBank/DDBJ whole genome shotgun (WGS) entry which is preliminary data.</text>
</comment>
<organism evidence="5 6">
    <name type="scientific">Pedobacter chinensis</name>
    <dbReference type="NCBI Taxonomy" id="2282421"/>
    <lineage>
        <taxon>Bacteria</taxon>
        <taxon>Pseudomonadati</taxon>
        <taxon>Bacteroidota</taxon>
        <taxon>Sphingobacteriia</taxon>
        <taxon>Sphingobacteriales</taxon>
        <taxon>Sphingobacteriaceae</taxon>
        <taxon>Pedobacter</taxon>
    </lineage>
</organism>
<reference evidence="5 6" key="1">
    <citation type="submission" date="2018-07" db="EMBL/GenBank/DDBJ databases">
        <title>Pedobacter sp. nov., isolated from soil.</title>
        <authorList>
            <person name="Zhou L.Y."/>
            <person name="Du Z.J."/>
        </authorList>
    </citation>
    <scope>NUCLEOTIDE SEQUENCE [LARGE SCALE GENOMIC DNA]</scope>
    <source>
        <strain evidence="5 6">JDX94</strain>
    </source>
</reference>
<dbReference type="EMBL" id="QPKV01000002">
    <property type="protein sequence ID" value="RDC57619.1"/>
    <property type="molecule type" value="Genomic_DNA"/>
</dbReference>
<keyword evidence="1" id="KW-0540">Nuclease</keyword>
<evidence type="ECO:0000259" key="4">
    <source>
        <dbReference type="SMART" id="SM00479"/>
    </source>
</evidence>
<keyword evidence="3 5" id="KW-0269">Exonuclease</keyword>
<evidence type="ECO:0000313" key="5">
    <source>
        <dbReference type="EMBL" id="RDC57619.1"/>
    </source>
</evidence>
<dbReference type="SUPFAM" id="SSF53098">
    <property type="entry name" value="Ribonuclease H-like"/>
    <property type="match status" value="1"/>
</dbReference>
<evidence type="ECO:0000256" key="2">
    <source>
        <dbReference type="ARBA" id="ARBA00022801"/>
    </source>
</evidence>
<sequence length="230" mass="27223">MYSLLQNYFLFIDTETSGLPKNWKASYDKEKNWPYIIQIAWIVYDQDLNEVERQNHFIKNTDFKIEKSSQKIHHITADDLQFHGKSRETVMMAFYQDVKKYQPIVIGHFMEFDYHMINVEFQRIGMTDVLANLPLFCTMKASKPHVKNPDVELLKLNDFYFELFNEKPKHFHDALSDALNTARIFFHLLKNGEITENSINQQVNDFSLTNEASNTEISSAKKFINRLFSF</sequence>
<dbReference type="PANTHER" id="PTHR30231:SF4">
    <property type="entry name" value="PROTEIN NEN2"/>
    <property type="match status" value="1"/>
</dbReference>
<dbReference type="GO" id="GO:0008408">
    <property type="term" value="F:3'-5' exonuclease activity"/>
    <property type="evidence" value="ECO:0007669"/>
    <property type="project" value="TreeGrafter"/>
</dbReference>
<dbReference type="CDD" id="cd06127">
    <property type="entry name" value="DEDDh"/>
    <property type="match status" value="1"/>
</dbReference>
<dbReference type="AlphaFoldDB" id="A0A369Q3W6"/>
<accession>A0A369Q3W6</accession>
<dbReference type="Pfam" id="PF00929">
    <property type="entry name" value="RNase_T"/>
    <property type="match status" value="1"/>
</dbReference>
<dbReference type="Proteomes" id="UP000253961">
    <property type="component" value="Unassembled WGS sequence"/>
</dbReference>
<name>A0A369Q3W6_9SPHI</name>
<dbReference type="InterPro" id="IPR013520">
    <property type="entry name" value="Ribonucl_H"/>
</dbReference>
<dbReference type="GO" id="GO:0006259">
    <property type="term" value="P:DNA metabolic process"/>
    <property type="evidence" value="ECO:0007669"/>
    <property type="project" value="UniProtKB-ARBA"/>
</dbReference>
<feature type="domain" description="Exonuclease" evidence="4">
    <location>
        <begin position="8"/>
        <end position="194"/>
    </location>
</feature>
<proteinExistence type="predicted"/>
<evidence type="ECO:0000313" key="6">
    <source>
        <dbReference type="Proteomes" id="UP000253961"/>
    </source>
</evidence>
<evidence type="ECO:0000256" key="1">
    <source>
        <dbReference type="ARBA" id="ARBA00022722"/>
    </source>
</evidence>
<dbReference type="PANTHER" id="PTHR30231">
    <property type="entry name" value="DNA POLYMERASE III SUBUNIT EPSILON"/>
    <property type="match status" value="1"/>
</dbReference>
<dbReference type="SMART" id="SM00479">
    <property type="entry name" value="EXOIII"/>
    <property type="match status" value="1"/>
</dbReference>
<keyword evidence="6" id="KW-1185">Reference proteome</keyword>
<keyword evidence="2" id="KW-0378">Hydrolase</keyword>
<protein>
    <submittedName>
        <fullName evidence="5">3'-5' exonuclease</fullName>
    </submittedName>
</protein>
<gene>
    <name evidence="5" type="ORF">DU508_01245</name>
</gene>
<dbReference type="InterPro" id="IPR036397">
    <property type="entry name" value="RNaseH_sf"/>
</dbReference>